<comment type="caution">
    <text evidence="4">The sequence shown here is derived from an EMBL/GenBank/DDBJ whole genome shotgun (WGS) entry which is preliminary data.</text>
</comment>
<keyword evidence="5" id="KW-1185">Reference proteome</keyword>
<dbReference type="Proteomes" id="UP000054078">
    <property type="component" value="Unassembled WGS sequence"/>
</dbReference>
<dbReference type="InterPro" id="IPR014001">
    <property type="entry name" value="Helicase_ATP-bd"/>
</dbReference>
<dbReference type="Gene3D" id="3.40.50.10810">
    <property type="entry name" value="Tandem AAA-ATPase domain"/>
    <property type="match status" value="1"/>
</dbReference>
<dbReference type="EMBL" id="LOJF01000001">
    <property type="protein sequence ID" value="KUH59389.1"/>
    <property type="molecule type" value="Genomic_DNA"/>
</dbReference>
<dbReference type="PANTHER" id="PTHR10799">
    <property type="entry name" value="SNF2/RAD54 HELICASE FAMILY"/>
    <property type="match status" value="1"/>
</dbReference>
<protein>
    <submittedName>
        <fullName evidence="4">Uncharacterized protein</fullName>
    </submittedName>
</protein>
<proteinExistence type="predicted"/>
<dbReference type="InterPro" id="IPR000330">
    <property type="entry name" value="SNF2_N"/>
</dbReference>
<feature type="domain" description="Helicase ATP-binding" evidence="2">
    <location>
        <begin position="723"/>
        <end position="882"/>
    </location>
</feature>
<dbReference type="Pfam" id="PF00176">
    <property type="entry name" value="SNF2-rel_dom"/>
    <property type="match status" value="1"/>
</dbReference>
<dbReference type="SMART" id="SM00487">
    <property type="entry name" value="DEXDc"/>
    <property type="match status" value="1"/>
</dbReference>
<dbReference type="CDD" id="cd17919">
    <property type="entry name" value="DEXHc_Snf"/>
    <property type="match status" value="1"/>
</dbReference>
<sequence>MALTHQEAQQIVARAKGWLDDLRTVTGPEADLATVTSAVDEYRNKTASVFITSGPSESLREGLRRYGRDGLNELVTDSIRLHLTPDISQPLVQDMLVKVDRYLRVKDIAASSNSIAPFTENLSNLVDETASGMRAGWWVFPTRTRKHLYESCEKIQRRLESDAGVLLGRLSSDCQGLNRFDWKRAQQDLAARPQEFSEVLQQIAPRLLEDESGIAGLSDSQASHAESLVSQTDELLEKVKGTRAIAPDIQEVCYAVDAYLDSWTDGITKGTTSKAYEELSKLYKPAQLRDSTRELLKIGPKSINATSSMRQLIIAADKYRLRMRVAEGLPAKSVADDTLATLRARAAKVKQGLPWLLLSDDEKEDALTASNDLARFLNSDDAAALRSACDDAAKAERLDWDAAEQDMLGSSREIVSVLREAAPEAIADESSVGGLTERMGLYAAKAVEDVDSILGEVKKAKAVEPDPQPVDAAVDAYKREKAKDSVANAPIEVINQGSRQFQLRGLKEAGYTTVGSVLNVSGYVLENIPGMGRGVAYEAKQMARDYAEYQQKSARVQLSLDDTSPAMDGLLAAVATYRAMSSAQKRIGAAGPIINKIAQLRNKVEELKPDLVWVVMTPEDRQDHIDAGKELADYLGGPETEPLWDAVHFALEVGSVDVEQAREDFSHDPVGFVSTLEELVPDAMGGDNGAYGLSDELAEKASAVEFSSVGIKVTLRPYQVWGVKFALAQKRVLLGDEMGLGKTIQALAVMVALHAIGYRKFMVVCPLSVLENWCREIAAKSDLSPVKIYGRDWEDQYRLWQRGYQKVAVTTYETLARLKTDLIDIDFLVVDEAHYAKNPEAKRTKNLMRFVDISDYVLFMTGTALENKAQEMVWLISMLQPEVAEEAAPLVGRPFGDSYRNAIAPVYYRRKREDVLDELPELTENEEWCELSADEIPAYVEALRQSFMSARRVSWNVGDLSKSGKARRLKEIVELAKDDGRKVLIFSYFRQTLTDVAKFLGPDHCIGPINGSIRPQERQRMVDRFEDEPAGTVLVAQIQAGGTGLNIQAASVVILCEPQFKPSIENQAISRAYRMGQTRKVFVHRLLCANTIDERIMKILADKQRIFDTFADRSVAAEQIDQTITKQTMEEIVREELKKYGGEQ</sequence>
<dbReference type="InterPro" id="IPR038718">
    <property type="entry name" value="SNF2-like_sf"/>
</dbReference>
<dbReference type="InterPro" id="IPR049730">
    <property type="entry name" value="SNF2/RAD54-like_C"/>
</dbReference>
<evidence type="ECO:0000259" key="3">
    <source>
        <dbReference type="PROSITE" id="PS51194"/>
    </source>
</evidence>
<evidence type="ECO:0000313" key="5">
    <source>
        <dbReference type="Proteomes" id="UP000054078"/>
    </source>
</evidence>
<dbReference type="PROSITE" id="PS51192">
    <property type="entry name" value="HELICASE_ATP_BIND_1"/>
    <property type="match status" value="1"/>
</dbReference>
<evidence type="ECO:0000313" key="4">
    <source>
        <dbReference type="EMBL" id="KUH59389.1"/>
    </source>
</evidence>
<feature type="domain" description="Helicase C-terminal" evidence="3">
    <location>
        <begin position="968"/>
        <end position="1132"/>
    </location>
</feature>
<evidence type="ECO:0000256" key="1">
    <source>
        <dbReference type="ARBA" id="ARBA00022801"/>
    </source>
</evidence>
<evidence type="ECO:0000259" key="2">
    <source>
        <dbReference type="PROSITE" id="PS51192"/>
    </source>
</evidence>
<dbReference type="SUPFAM" id="SSF52540">
    <property type="entry name" value="P-loop containing nucleoside triphosphate hydrolases"/>
    <property type="match status" value="2"/>
</dbReference>
<name>A0A100YXA0_TRASO</name>
<dbReference type="SMART" id="SM00490">
    <property type="entry name" value="HELICc"/>
    <property type="match status" value="1"/>
</dbReference>
<dbReference type="AlphaFoldDB" id="A0A100YXA0"/>
<dbReference type="OrthoDB" id="9760715at2"/>
<dbReference type="InterPro" id="IPR001650">
    <property type="entry name" value="Helicase_C-like"/>
</dbReference>
<organism evidence="4 5">
    <name type="scientific">Tractidigestivibacter scatoligenes</name>
    <name type="common">Olsenella scatoligenes</name>
    <dbReference type="NCBI Taxonomy" id="1299998"/>
    <lineage>
        <taxon>Bacteria</taxon>
        <taxon>Bacillati</taxon>
        <taxon>Actinomycetota</taxon>
        <taxon>Coriobacteriia</taxon>
        <taxon>Coriobacteriales</taxon>
        <taxon>Atopobiaceae</taxon>
        <taxon>Tractidigestivibacter</taxon>
    </lineage>
</organism>
<dbReference type="RefSeq" id="WP_059053640.1">
    <property type="nucleotide sequence ID" value="NZ_LOJF01000001.1"/>
</dbReference>
<dbReference type="GO" id="GO:0016787">
    <property type="term" value="F:hydrolase activity"/>
    <property type="evidence" value="ECO:0007669"/>
    <property type="project" value="UniProtKB-KW"/>
</dbReference>
<dbReference type="GO" id="GO:0005524">
    <property type="term" value="F:ATP binding"/>
    <property type="evidence" value="ECO:0007669"/>
    <property type="project" value="InterPro"/>
</dbReference>
<dbReference type="PROSITE" id="PS51194">
    <property type="entry name" value="HELICASE_CTER"/>
    <property type="match status" value="1"/>
</dbReference>
<dbReference type="CDD" id="cd18793">
    <property type="entry name" value="SF2_C_SNF"/>
    <property type="match status" value="1"/>
</dbReference>
<keyword evidence="1" id="KW-0378">Hydrolase</keyword>
<reference evidence="4 5" key="1">
    <citation type="submission" date="2015-12" db="EMBL/GenBank/DDBJ databases">
        <title>Draft Genome Sequence of Olsenella scatoligenes SK9K4T; a Producer of 3-Methylindole- (skatole) and 4-Methylphenol- (p-cresol) Isolated from Pig Feces.</title>
        <authorList>
            <person name="Li X."/>
            <person name="Borg B."/>
            <person name="Canibe N."/>
        </authorList>
    </citation>
    <scope>NUCLEOTIDE SEQUENCE [LARGE SCALE GENOMIC DNA]</scope>
    <source>
        <strain evidence="4 5">SK9K4</strain>
    </source>
</reference>
<accession>A0A100YXA0</accession>
<dbReference type="InterPro" id="IPR027417">
    <property type="entry name" value="P-loop_NTPase"/>
</dbReference>
<dbReference type="Gene3D" id="3.40.50.300">
    <property type="entry name" value="P-loop containing nucleotide triphosphate hydrolases"/>
    <property type="match status" value="1"/>
</dbReference>
<dbReference type="STRING" id="1299998.AUL39_03465"/>
<gene>
    <name evidence="4" type="ORF">AUL39_03465</name>
</gene>